<dbReference type="EMBL" id="JBDJPC010000015">
    <property type="protein sequence ID" value="KAL1488203.1"/>
    <property type="molecule type" value="Genomic_DNA"/>
</dbReference>
<evidence type="ECO:0000256" key="2">
    <source>
        <dbReference type="ARBA" id="ARBA00022490"/>
    </source>
</evidence>
<evidence type="ECO:0000256" key="6">
    <source>
        <dbReference type="ARBA" id="ARBA00022694"/>
    </source>
</evidence>
<keyword evidence="6 11" id="KW-0819">tRNA processing</keyword>
<keyword evidence="2 11" id="KW-0963">Cytoplasm</keyword>
<dbReference type="Proteomes" id="UP001566132">
    <property type="component" value="Unassembled WGS sequence"/>
</dbReference>
<evidence type="ECO:0000256" key="12">
    <source>
        <dbReference type="SAM" id="MobiDB-lite"/>
    </source>
</evidence>
<protein>
    <recommendedName>
        <fullName evidence="11">tRNA (guanine(37)-N1)-methyltransferase</fullName>
        <ecNumber evidence="11">2.1.1.228</ecNumber>
    </recommendedName>
    <alternativeName>
        <fullName evidence="11">M1G-methyltransferase</fullName>
    </alternativeName>
    <alternativeName>
        <fullName evidence="11">tRNA [GM37] methyltransferase</fullName>
    </alternativeName>
    <alternativeName>
        <fullName evidence="11">tRNA methyltransferase 5 homolog</fullName>
    </alternativeName>
</protein>
<gene>
    <name evidence="14" type="ORF">ABEB36_015160</name>
</gene>
<comment type="subcellular location">
    <subcellularLocation>
        <location evidence="11">Mitochondrion matrix</location>
    </subcellularLocation>
    <subcellularLocation>
        <location evidence="11">Nucleus</location>
    </subcellularLocation>
    <subcellularLocation>
        <location evidence="11">Cytoplasm</location>
    </subcellularLocation>
    <text evidence="11">Predominantly in the mitochondria and in the nucleus.</text>
</comment>
<feature type="binding site" evidence="11">
    <location>
        <position position="335"/>
    </location>
    <ligand>
        <name>S-adenosyl-L-methionine</name>
        <dbReference type="ChEBI" id="CHEBI:59789"/>
    </ligand>
</feature>
<evidence type="ECO:0000256" key="9">
    <source>
        <dbReference type="ARBA" id="ARBA00045951"/>
    </source>
</evidence>
<keyword evidence="5 11" id="KW-0949">S-adenosyl-L-methionine</keyword>
<evidence type="ECO:0000313" key="14">
    <source>
        <dbReference type="EMBL" id="KAL1488203.1"/>
    </source>
</evidence>
<evidence type="ECO:0000256" key="7">
    <source>
        <dbReference type="ARBA" id="ARBA00023128"/>
    </source>
</evidence>
<keyword evidence="15" id="KW-1185">Reference proteome</keyword>
<dbReference type="InterPro" id="IPR029063">
    <property type="entry name" value="SAM-dependent_MTases_sf"/>
</dbReference>
<comment type="catalytic activity">
    <reaction evidence="10 11">
        <text>guanosine(37) in tRNA + S-adenosyl-L-methionine = N(1)-methylguanosine(37) in tRNA + S-adenosyl-L-homocysteine + H(+)</text>
        <dbReference type="Rhea" id="RHEA:36899"/>
        <dbReference type="Rhea" id="RHEA-COMP:10145"/>
        <dbReference type="Rhea" id="RHEA-COMP:10147"/>
        <dbReference type="ChEBI" id="CHEBI:15378"/>
        <dbReference type="ChEBI" id="CHEBI:57856"/>
        <dbReference type="ChEBI" id="CHEBI:59789"/>
        <dbReference type="ChEBI" id="CHEBI:73542"/>
        <dbReference type="ChEBI" id="CHEBI:74269"/>
        <dbReference type="EC" id="2.1.1.228"/>
    </reaction>
</comment>
<evidence type="ECO:0000256" key="1">
    <source>
        <dbReference type="ARBA" id="ARBA00009775"/>
    </source>
</evidence>
<feature type="binding site" evidence="11">
    <location>
        <position position="241"/>
    </location>
    <ligand>
        <name>S-adenosyl-L-methionine</name>
        <dbReference type="ChEBI" id="CHEBI:59789"/>
    </ligand>
</feature>
<evidence type="ECO:0000256" key="3">
    <source>
        <dbReference type="ARBA" id="ARBA00022603"/>
    </source>
</evidence>
<feature type="domain" description="SAM-dependent methyltransferase TRM5/TYW2-type" evidence="13">
    <location>
        <begin position="152"/>
        <end position="421"/>
    </location>
</feature>
<dbReference type="InterPro" id="IPR025792">
    <property type="entry name" value="tRNA_Gua_MeTrfase_euk"/>
</dbReference>
<dbReference type="PROSITE" id="PS51684">
    <property type="entry name" value="SAM_MT_TRM5_TYW2"/>
    <property type="match status" value="1"/>
</dbReference>
<keyword evidence="4 11" id="KW-0808">Transferase</keyword>
<dbReference type="Pfam" id="PF25133">
    <property type="entry name" value="TYW2_N_2"/>
    <property type="match status" value="1"/>
</dbReference>
<dbReference type="EC" id="2.1.1.228" evidence="11"/>
<comment type="function">
    <text evidence="9">Involved in mitochondrial tRNA methylation. Specifically methylates the N1 position of guanosine-37 in various tRNAs. Methylation is not dependent on the nature of the nucleoside 5' of the target nucleoside. This is the first step in the biosynthesis of wybutosine (yW), a modified base adjacent to the anticodon of tRNAs and required for accurate decoding.</text>
</comment>
<sequence>MFLHRIATYFNRLSLRYPSPLIMQNLKPDAHVYQMQKLNRDAFTKVIKVPVLHADNMKMSSVLPLMKKFLLKLEKFKPIVRVNSDNTLVYLNPELITKYSDLPLNVRTGLENLTLTEDNVKFEDFILNYDNYGAEAILEAVLPKENEGFSSYTKVGHIVHVNLREHLEPYKELIGEVLFDKVKACESVVNKVNIIDNAYRNFEMEVIKGTNNMHTIVKENNCRFEFDFSKVYWNSRLCTEHSRIVKQLRPNGVLFDVFAGVGPFAIPAGKKKCLVYANDLNPESYKWLMHNKKLNKIPDEYFHGSCLDGRDFIQTVIKENLPKFIGRKQVIVTMNLPALAVEFLDTFIGLLSNKDIPNIFEPVTVFVYCFAKGEHSEETAKSLIRENLPIKNIDSKIGDIFKVRTVSSMKEFMRVTLNLDRDILVGATDCKRKNSNEYNKDLKKNCYDGRNDEEQKENEQCVQDSRSEKPQIEIKS</sequence>
<dbReference type="GO" id="GO:0005759">
    <property type="term" value="C:mitochondrial matrix"/>
    <property type="evidence" value="ECO:0007669"/>
    <property type="project" value="UniProtKB-SubCell"/>
</dbReference>
<name>A0ABD1E0W4_HYPHA</name>
<dbReference type="InterPro" id="IPR030382">
    <property type="entry name" value="MeTrfase_TRM5/TYW2"/>
</dbReference>
<dbReference type="SUPFAM" id="SSF53335">
    <property type="entry name" value="S-adenosyl-L-methionine-dependent methyltransferases"/>
    <property type="match status" value="1"/>
</dbReference>
<evidence type="ECO:0000256" key="10">
    <source>
        <dbReference type="ARBA" id="ARBA00047783"/>
    </source>
</evidence>
<comment type="function">
    <text evidence="11">Specifically methylates the N1 position of guanosine-37 in various cytoplasmic and mitochondrial tRNAs. Methylation is not dependent on the nature of the nucleoside 5' of the target nucleoside. This is the first step in the biosynthesis of wybutosine (yW), a modified base adjacent to the anticodon of tRNAs and required for accurate decoding.</text>
</comment>
<feature type="region of interest" description="Disordered" evidence="12">
    <location>
        <begin position="440"/>
        <end position="476"/>
    </location>
</feature>
<keyword evidence="3 11" id="KW-0489">Methyltransferase</keyword>
<comment type="similarity">
    <text evidence="1">Belongs to the class I-like SAM-binding methyltransferase superfamily. TRM5/TYW2 family.</text>
</comment>
<evidence type="ECO:0000313" key="15">
    <source>
        <dbReference type="Proteomes" id="UP001566132"/>
    </source>
</evidence>
<comment type="subunit">
    <text evidence="11">Monomer.</text>
</comment>
<dbReference type="GO" id="GO:0070901">
    <property type="term" value="P:mitochondrial tRNA methylation"/>
    <property type="evidence" value="ECO:0007669"/>
    <property type="project" value="UniProtKB-ARBA"/>
</dbReference>
<accession>A0ABD1E0W4</accession>
<reference evidence="14 15" key="1">
    <citation type="submission" date="2024-05" db="EMBL/GenBank/DDBJ databases">
        <title>Genetic variation in Jamaican populations of the coffee berry borer (Hypothenemus hampei).</title>
        <authorList>
            <person name="Errbii M."/>
            <person name="Myrie A."/>
        </authorList>
    </citation>
    <scope>NUCLEOTIDE SEQUENCE [LARGE SCALE GENOMIC DNA]</scope>
    <source>
        <strain evidence="14">JA-Hopewell-2020-01-JO</strain>
        <tissue evidence="14">Whole body</tissue>
    </source>
</reference>
<comment type="caution">
    <text evidence="14">The sequence shown here is derived from an EMBL/GenBank/DDBJ whole genome shotgun (WGS) entry which is preliminary data.</text>
</comment>
<feature type="binding site" evidence="11">
    <location>
        <begin position="279"/>
        <end position="280"/>
    </location>
    <ligand>
        <name>S-adenosyl-L-methionine</name>
        <dbReference type="ChEBI" id="CHEBI:59789"/>
    </ligand>
</feature>
<organism evidence="14 15">
    <name type="scientific">Hypothenemus hampei</name>
    <name type="common">Coffee berry borer</name>
    <dbReference type="NCBI Taxonomy" id="57062"/>
    <lineage>
        <taxon>Eukaryota</taxon>
        <taxon>Metazoa</taxon>
        <taxon>Ecdysozoa</taxon>
        <taxon>Arthropoda</taxon>
        <taxon>Hexapoda</taxon>
        <taxon>Insecta</taxon>
        <taxon>Pterygota</taxon>
        <taxon>Neoptera</taxon>
        <taxon>Endopterygota</taxon>
        <taxon>Coleoptera</taxon>
        <taxon>Polyphaga</taxon>
        <taxon>Cucujiformia</taxon>
        <taxon>Curculionidae</taxon>
        <taxon>Scolytinae</taxon>
        <taxon>Hypothenemus</taxon>
    </lineage>
</organism>
<comment type="similarity">
    <text evidence="11">Belongs to the TRM5 / TYW2 family.</text>
</comment>
<evidence type="ECO:0000256" key="8">
    <source>
        <dbReference type="ARBA" id="ARBA00023242"/>
    </source>
</evidence>
<dbReference type="Pfam" id="PF02475">
    <property type="entry name" value="TRM5-TYW2_MTfase"/>
    <property type="match status" value="1"/>
</dbReference>
<proteinExistence type="inferred from homology"/>
<evidence type="ECO:0000256" key="5">
    <source>
        <dbReference type="ARBA" id="ARBA00022691"/>
    </source>
</evidence>
<dbReference type="InterPro" id="IPR056743">
    <property type="entry name" value="TRM5-TYW2-like_MTfase"/>
</dbReference>
<dbReference type="InterPro" id="IPR056744">
    <property type="entry name" value="TRM5/TYW2-like_N"/>
</dbReference>
<evidence type="ECO:0000256" key="4">
    <source>
        <dbReference type="ARBA" id="ARBA00022679"/>
    </source>
</evidence>
<dbReference type="GO" id="GO:0052906">
    <property type="term" value="F:tRNA (guanine(37)-N1)-methyltransferase activity"/>
    <property type="evidence" value="ECO:0007669"/>
    <property type="project" value="UniProtKB-UniRule"/>
</dbReference>
<dbReference type="GO" id="GO:0005634">
    <property type="term" value="C:nucleus"/>
    <property type="evidence" value="ECO:0007669"/>
    <property type="project" value="UniProtKB-SubCell"/>
</dbReference>
<evidence type="ECO:0000256" key="11">
    <source>
        <dbReference type="HAMAP-Rule" id="MF_03152"/>
    </source>
</evidence>
<dbReference type="PANTHER" id="PTHR23245:SF36">
    <property type="entry name" value="TRNA (GUANINE(37)-N1)-METHYLTRANSFERASE"/>
    <property type="match status" value="1"/>
</dbReference>
<dbReference type="FunFam" id="3.30.300.110:FF:000001">
    <property type="entry name" value="tRNA (guanine(37)-N1)-methyltransferase"/>
    <property type="match status" value="1"/>
</dbReference>
<keyword evidence="7 11" id="KW-0496">Mitochondrion</keyword>
<keyword evidence="8 11" id="KW-0539">Nucleus</keyword>
<dbReference type="PANTHER" id="PTHR23245">
    <property type="entry name" value="TRNA METHYLTRANSFERASE"/>
    <property type="match status" value="1"/>
</dbReference>
<dbReference type="AlphaFoldDB" id="A0ABD1E0W4"/>
<dbReference type="Gene3D" id="3.40.50.150">
    <property type="entry name" value="Vaccinia Virus protein VP39"/>
    <property type="match status" value="1"/>
</dbReference>
<dbReference type="Gene3D" id="3.30.300.110">
    <property type="entry name" value="Met-10+ protein-like domains"/>
    <property type="match status" value="1"/>
</dbReference>
<dbReference type="HAMAP" id="MF_03152">
    <property type="entry name" value="TRM5"/>
    <property type="match status" value="1"/>
</dbReference>
<evidence type="ECO:0000259" key="13">
    <source>
        <dbReference type="PROSITE" id="PS51684"/>
    </source>
</evidence>
<feature type="binding site" evidence="11">
    <location>
        <begin position="308"/>
        <end position="309"/>
    </location>
    <ligand>
        <name>S-adenosyl-L-methionine</name>
        <dbReference type="ChEBI" id="CHEBI:59789"/>
    </ligand>
</feature>